<dbReference type="RefSeq" id="XP_040789294.1">
    <property type="nucleotide sequence ID" value="XM_040926670.1"/>
</dbReference>
<accession>A0A9P4GKD5</accession>
<reference evidence="2" key="1">
    <citation type="submission" date="2020-01" db="EMBL/GenBank/DDBJ databases">
        <authorList>
            <consortium name="DOE Joint Genome Institute"/>
            <person name="Haridas S."/>
            <person name="Albert R."/>
            <person name="Binder M."/>
            <person name="Bloem J."/>
            <person name="Labutti K."/>
            <person name="Salamov A."/>
            <person name="Andreopoulos B."/>
            <person name="Baker S.E."/>
            <person name="Barry K."/>
            <person name="Bills G."/>
            <person name="Bluhm B.H."/>
            <person name="Cannon C."/>
            <person name="Castanera R."/>
            <person name="Culley D.E."/>
            <person name="Daum C."/>
            <person name="Ezra D."/>
            <person name="Gonzalez J.B."/>
            <person name="Henrissat B."/>
            <person name="Kuo A."/>
            <person name="Liang C."/>
            <person name="Lipzen A."/>
            <person name="Lutzoni F."/>
            <person name="Magnuson J."/>
            <person name="Mondo S."/>
            <person name="Nolan M."/>
            <person name="Ohm R."/>
            <person name="Pangilinan J."/>
            <person name="Park H.-J."/>
            <person name="Ramirez L."/>
            <person name="Alfaro M."/>
            <person name="Sun H."/>
            <person name="Tritt A."/>
            <person name="Yoshinaga Y."/>
            <person name="Zwiers L.-H."/>
            <person name="Turgeon B.G."/>
            <person name="Goodwin S.B."/>
            <person name="Spatafora J.W."/>
            <person name="Crous P.W."/>
            <person name="Grigoriev I.V."/>
        </authorList>
    </citation>
    <scope>NUCLEOTIDE SEQUENCE</scope>
    <source>
        <strain evidence="2">CBS 394.84</strain>
    </source>
</reference>
<dbReference type="Proteomes" id="UP000800039">
    <property type="component" value="Unassembled WGS sequence"/>
</dbReference>
<sequence>MPSFLSRLGGTSKKMNPYTNPYHPGHNPIPESTSTNTTASSASHNQTSNTLRMRPASPRGSSDLLAEARQVAGRDPVTGRRRADMVGPTASERASLAELRQVDEEERTAYQDRAAASKQTTGSNYDLFVQEAIKKREVEASIRAARGGIEYYAPERRVEEFYAGGVRD</sequence>
<dbReference type="EMBL" id="ML976616">
    <property type="protein sequence ID" value="KAF1846731.1"/>
    <property type="molecule type" value="Genomic_DNA"/>
</dbReference>
<name>A0A9P4GKD5_9PLEO</name>
<feature type="region of interest" description="Disordered" evidence="1">
    <location>
        <begin position="1"/>
        <end position="96"/>
    </location>
</feature>
<evidence type="ECO:0000256" key="1">
    <source>
        <dbReference type="SAM" id="MobiDB-lite"/>
    </source>
</evidence>
<comment type="caution">
    <text evidence="2">The sequence shown here is derived from an EMBL/GenBank/DDBJ whole genome shotgun (WGS) entry which is preliminary data.</text>
</comment>
<organism evidence="2 3">
    <name type="scientific">Cucurbitaria berberidis CBS 394.84</name>
    <dbReference type="NCBI Taxonomy" id="1168544"/>
    <lineage>
        <taxon>Eukaryota</taxon>
        <taxon>Fungi</taxon>
        <taxon>Dikarya</taxon>
        <taxon>Ascomycota</taxon>
        <taxon>Pezizomycotina</taxon>
        <taxon>Dothideomycetes</taxon>
        <taxon>Pleosporomycetidae</taxon>
        <taxon>Pleosporales</taxon>
        <taxon>Pleosporineae</taxon>
        <taxon>Cucurbitariaceae</taxon>
        <taxon>Cucurbitaria</taxon>
    </lineage>
</organism>
<protein>
    <submittedName>
        <fullName evidence="2">Uncharacterized protein</fullName>
    </submittedName>
</protein>
<gene>
    <name evidence="2" type="ORF">K460DRAFT_129195</name>
</gene>
<keyword evidence="3" id="KW-1185">Reference proteome</keyword>
<dbReference type="OrthoDB" id="3782326at2759"/>
<feature type="compositionally biased region" description="Low complexity" evidence="1">
    <location>
        <begin position="32"/>
        <end position="50"/>
    </location>
</feature>
<proteinExistence type="predicted"/>
<evidence type="ECO:0000313" key="3">
    <source>
        <dbReference type="Proteomes" id="UP000800039"/>
    </source>
</evidence>
<dbReference type="AlphaFoldDB" id="A0A9P4GKD5"/>
<dbReference type="GeneID" id="63843922"/>
<evidence type="ECO:0000313" key="2">
    <source>
        <dbReference type="EMBL" id="KAF1846731.1"/>
    </source>
</evidence>